<protein>
    <submittedName>
        <fullName evidence="1">Uncharacterized protein</fullName>
    </submittedName>
</protein>
<evidence type="ECO:0000313" key="1">
    <source>
        <dbReference type="EMBL" id="RHN74233.1"/>
    </source>
</evidence>
<gene>
    <name evidence="1" type="ORF">MtrunA17_Chr2g0308021</name>
</gene>
<evidence type="ECO:0000313" key="2">
    <source>
        <dbReference type="Proteomes" id="UP000265566"/>
    </source>
</evidence>
<dbReference type="Proteomes" id="UP000265566">
    <property type="component" value="Chromosome 2"/>
</dbReference>
<dbReference type="AlphaFoldDB" id="A0A396JD45"/>
<dbReference type="Gramene" id="rna10259">
    <property type="protein sequence ID" value="RHN74233.1"/>
    <property type="gene ID" value="gene10259"/>
</dbReference>
<dbReference type="EMBL" id="PSQE01000002">
    <property type="protein sequence ID" value="RHN74233.1"/>
    <property type="molecule type" value="Genomic_DNA"/>
</dbReference>
<comment type="caution">
    <text evidence="1">The sequence shown here is derived from an EMBL/GenBank/DDBJ whole genome shotgun (WGS) entry which is preliminary data.</text>
</comment>
<organism evidence="1 2">
    <name type="scientific">Medicago truncatula</name>
    <name type="common">Barrel medic</name>
    <name type="synonym">Medicago tribuloides</name>
    <dbReference type="NCBI Taxonomy" id="3880"/>
    <lineage>
        <taxon>Eukaryota</taxon>
        <taxon>Viridiplantae</taxon>
        <taxon>Streptophyta</taxon>
        <taxon>Embryophyta</taxon>
        <taxon>Tracheophyta</taxon>
        <taxon>Spermatophyta</taxon>
        <taxon>Magnoliopsida</taxon>
        <taxon>eudicotyledons</taxon>
        <taxon>Gunneridae</taxon>
        <taxon>Pentapetalae</taxon>
        <taxon>rosids</taxon>
        <taxon>fabids</taxon>
        <taxon>Fabales</taxon>
        <taxon>Fabaceae</taxon>
        <taxon>Papilionoideae</taxon>
        <taxon>50 kb inversion clade</taxon>
        <taxon>NPAAA clade</taxon>
        <taxon>Hologalegina</taxon>
        <taxon>IRL clade</taxon>
        <taxon>Trifolieae</taxon>
        <taxon>Medicago</taxon>
    </lineage>
</organism>
<reference evidence="2" key="1">
    <citation type="journal article" date="2018" name="Nat. Plants">
        <title>Whole-genome landscape of Medicago truncatula symbiotic genes.</title>
        <authorList>
            <person name="Pecrix Y."/>
            <person name="Staton S.E."/>
            <person name="Sallet E."/>
            <person name="Lelandais-Briere C."/>
            <person name="Moreau S."/>
            <person name="Carrere S."/>
            <person name="Blein T."/>
            <person name="Jardinaud M.F."/>
            <person name="Latrasse D."/>
            <person name="Zouine M."/>
            <person name="Zahm M."/>
            <person name="Kreplak J."/>
            <person name="Mayjonade B."/>
            <person name="Satge C."/>
            <person name="Perez M."/>
            <person name="Cauet S."/>
            <person name="Marande W."/>
            <person name="Chantry-Darmon C."/>
            <person name="Lopez-Roques C."/>
            <person name="Bouchez O."/>
            <person name="Berard A."/>
            <person name="Debelle F."/>
            <person name="Munos S."/>
            <person name="Bendahmane A."/>
            <person name="Berges H."/>
            <person name="Niebel A."/>
            <person name="Buitink J."/>
            <person name="Frugier F."/>
            <person name="Benhamed M."/>
            <person name="Crespi M."/>
            <person name="Gouzy J."/>
            <person name="Gamas P."/>
        </authorList>
    </citation>
    <scope>NUCLEOTIDE SEQUENCE [LARGE SCALE GENOMIC DNA]</scope>
    <source>
        <strain evidence="2">cv. Jemalong A17</strain>
    </source>
</reference>
<accession>A0A396JD45</accession>
<sequence>MNYNQRIPIVHLYGAWRCVYHLYGLHDNVKELTLMVEPSLLE</sequence>
<proteinExistence type="predicted"/>
<name>A0A396JD45_MEDTR</name>